<reference evidence="2 3" key="1">
    <citation type="submission" date="2018-04" db="EMBL/GenBank/DDBJ databases">
        <title>Massilia violaceinigra sp. nov., a novel purple-pigmented bacterium isolated from Tianshan glacier, Xinjiang, China.</title>
        <authorList>
            <person name="Wang H."/>
        </authorList>
    </citation>
    <scope>NUCLEOTIDE SEQUENCE [LARGE SCALE GENOMIC DNA]</scope>
    <source>
        <strain evidence="2 3">B448-2</strain>
    </source>
</reference>
<keyword evidence="1" id="KW-0472">Membrane</keyword>
<dbReference type="EMBL" id="PXWF02000041">
    <property type="protein sequence ID" value="PWF55225.1"/>
    <property type="molecule type" value="Genomic_DNA"/>
</dbReference>
<accession>A0A2U2I6C9</accession>
<protein>
    <submittedName>
        <fullName evidence="2">Uncharacterized protein</fullName>
    </submittedName>
</protein>
<sequence length="83" mass="8928">MKLLRIIFGFATGIVLAALVCWGGLFAYEVFLARALGREGSLFTTNPQAANAFFVTWAVVSLIAALGGTRIAGAGRRDRPRNR</sequence>
<keyword evidence="1" id="KW-1133">Transmembrane helix</keyword>
<dbReference type="OrthoDB" id="9036029at2"/>
<proteinExistence type="predicted"/>
<name>A0A2U2I6C9_9BURK</name>
<evidence type="ECO:0000313" key="2">
    <source>
        <dbReference type="EMBL" id="PWF55225.1"/>
    </source>
</evidence>
<feature type="transmembrane region" description="Helical" evidence="1">
    <location>
        <begin position="48"/>
        <end position="73"/>
    </location>
</feature>
<dbReference type="RefSeq" id="WP_106755995.1">
    <property type="nucleotide sequence ID" value="NZ_PXWF02000041.1"/>
</dbReference>
<evidence type="ECO:0000256" key="1">
    <source>
        <dbReference type="SAM" id="Phobius"/>
    </source>
</evidence>
<organism evidence="2 3">
    <name type="scientific">Massilia glaciei</name>
    <dbReference type="NCBI Taxonomy" id="1524097"/>
    <lineage>
        <taxon>Bacteria</taxon>
        <taxon>Pseudomonadati</taxon>
        <taxon>Pseudomonadota</taxon>
        <taxon>Betaproteobacteria</taxon>
        <taxon>Burkholderiales</taxon>
        <taxon>Oxalobacteraceae</taxon>
        <taxon>Telluria group</taxon>
        <taxon>Massilia</taxon>
    </lineage>
</organism>
<evidence type="ECO:0000313" key="3">
    <source>
        <dbReference type="Proteomes" id="UP000241421"/>
    </source>
</evidence>
<feature type="transmembrane region" description="Helical" evidence="1">
    <location>
        <begin position="7"/>
        <end position="28"/>
    </location>
</feature>
<keyword evidence="1" id="KW-0812">Transmembrane</keyword>
<gene>
    <name evidence="2" type="ORF">C7C56_002885</name>
</gene>
<keyword evidence="3" id="KW-1185">Reference proteome</keyword>
<dbReference type="AlphaFoldDB" id="A0A2U2I6C9"/>
<dbReference type="Proteomes" id="UP000241421">
    <property type="component" value="Unassembled WGS sequence"/>
</dbReference>
<comment type="caution">
    <text evidence="2">The sequence shown here is derived from an EMBL/GenBank/DDBJ whole genome shotgun (WGS) entry which is preliminary data.</text>
</comment>